<feature type="transmembrane region" description="Helical" evidence="6">
    <location>
        <begin position="303"/>
        <end position="322"/>
    </location>
</feature>
<evidence type="ECO:0000256" key="1">
    <source>
        <dbReference type="ARBA" id="ARBA00004651"/>
    </source>
</evidence>
<dbReference type="STRING" id="1921764.BSR28_01720"/>
<feature type="transmembrane region" description="Helical" evidence="6">
    <location>
        <begin position="367"/>
        <end position="386"/>
    </location>
</feature>
<keyword evidence="5 6" id="KW-0472">Membrane</keyword>
<keyword evidence="8" id="KW-1185">Reference proteome</keyword>
<sequence length="471" mass="52141">MIEWIKKRAGSSPFLKHMLTLVTGTALAQIASILLQPVLSRIYSPEVTGDLVVFSSLTAIVISVAALRYDMTIMLPKSDDEARQLKRLSTRSIVISSAIFTLVSIALYPYIKTNYGTLAAVALLFGGAYIFMAADSAAIQYWLNRKLNYKAIAINRAQQSIGGQLSQIILGAFGLRNVLGLLFGLLAGQLGAYLNIRRKVPESKKPVPPETPSMKELAWRYKKMPLLNGPNTLVDAVRFNGIILLLTFTFGRAMGGEFSKAWALSEAPVALINGAISQVFFQRLATVERGEMTPLVKAAIKRAFLIGIVPFTLFYFLAPPLVGWYLGANWDNAGYYAQALTPWLYLQLASSPIAYIFVVTEQQQRMLAFAVLYAIVPLTFLWLTPYNAVTTIQILSLIMAGMLCLMLTMAVATAQYFDRQKSEDHPEDEEEIEKELEAEMLEGEVIDVDAAEMLGFEDQPHENGKPEEGEE</sequence>
<dbReference type="PANTHER" id="PTHR30250:SF28">
    <property type="entry name" value="POLYSACCHARIDE BIOSYNTHESIS PROTEIN"/>
    <property type="match status" value="1"/>
</dbReference>
<dbReference type="SUPFAM" id="SSF103473">
    <property type="entry name" value="MFS general substrate transporter"/>
    <property type="match status" value="1"/>
</dbReference>
<feature type="transmembrane region" description="Helical" evidence="6">
    <location>
        <begin position="92"/>
        <end position="111"/>
    </location>
</feature>
<comment type="subcellular location">
    <subcellularLocation>
        <location evidence="1">Cell membrane</location>
        <topology evidence="1">Multi-pass membrane protein</topology>
    </subcellularLocation>
</comment>
<dbReference type="PANTHER" id="PTHR30250">
    <property type="entry name" value="PST FAMILY PREDICTED COLANIC ACID TRANSPORTER"/>
    <property type="match status" value="1"/>
</dbReference>
<keyword evidence="4 6" id="KW-1133">Transmembrane helix</keyword>
<feature type="transmembrane region" description="Helical" evidence="6">
    <location>
        <begin position="117"/>
        <end position="143"/>
    </location>
</feature>
<keyword evidence="3 6" id="KW-0812">Transmembrane</keyword>
<accession>A0A1Q5PPL4</accession>
<evidence type="ECO:0008006" key="9">
    <source>
        <dbReference type="Google" id="ProtNLM"/>
    </source>
</evidence>
<evidence type="ECO:0000256" key="3">
    <source>
        <dbReference type="ARBA" id="ARBA00022692"/>
    </source>
</evidence>
<protein>
    <recommendedName>
        <fullName evidence="9">Polysaccharide biosynthesis protein</fullName>
    </recommendedName>
</protein>
<keyword evidence="2" id="KW-1003">Cell membrane</keyword>
<reference evidence="7 8" key="1">
    <citation type="submission" date="2016-11" db="EMBL/GenBank/DDBJ databases">
        <title>Actinomyces gypaetusis sp. nov. isolated from the vulture Gypaetus barbatus in Qinghai Tibet Plateau China.</title>
        <authorList>
            <person name="Meng X."/>
        </authorList>
    </citation>
    <scope>NUCLEOTIDE SEQUENCE [LARGE SCALE GENOMIC DNA]</scope>
    <source>
        <strain evidence="7 8">VUL4_2</strain>
    </source>
</reference>
<feature type="transmembrane region" description="Helical" evidence="6">
    <location>
        <begin position="51"/>
        <end position="71"/>
    </location>
</feature>
<feature type="transmembrane region" description="Helical" evidence="6">
    <location>
        <begin position="392"/>
        <end position="412"/>
    </location>
</feature>
<evidence type="ECO:0000313" key="8">
    <source>
        <dbReference type="Proteomes" id="UP000186785"/>
    </source>
</evidence>
<feature type="transmembrane region" description="Helical" evidence="6">
    <location>
        <begin position="342"/>
        <end position="360"/>
    </location>
</feature>
<comment type="caution">
    <text evidence="7">The sequence shown here is derived from an EMBL/GenBank/DDBJ whole genome shotgun (WGS) entry which is preliminary data.</text>
</comment>
<proteinExistence type="predicted"/>
<dbReference type="AlphaFoldDB" id="A0A1Q5PPL4"/>
<evidence type="ECO:0000256" key="4">
    <source>
        <dbReference type="ARBA" id="ARBA00022989"/>
    </source>
</evidence>
<dbReference type="InterPro" id="IPR050833">
    <property type="entry name" value="Poly_Biosynth_Transport"/>
</dbReference>
<dbReference type="Proteomes" id="UP000186785">
    <property type="component" value="Unassembled WGS sequence"/>
</dbReference>
<name>A0A1Q5PPL4_9ACTO</name>
<evidence type="ECO:0000256" key="5">
    <source>
        <dbReference type="ARBA" id="ARBA00023136"/>
    </source>
</evidence>
<gene>
    <name evidence="7" type="ORF">BSR29_00815</name>
</gene>
<dbReference type="InterPro" id="IPR036259">
    <property type="entry name" value="MFS_trans_sf"/>
</dbReference>
<evidence type="ECO:0000256" key="6">
    <source>
        <dbReference type="SAM" id="Phobius"/>
    </source>
</evidence>
<dbReference type="GO" id="GO:0005886">
    <property type="term" value="C:plasma membrane"/>
    <property type="evidence" value="ECO:0007669"/>
    <property type="project" value="UniProtKB-SubCell"/>
</dbReference>
<dbReference type="EMBL" id="MQSV01000001">
    <property type="protein sequence ID" value="OKL49531.1"/>
    <property type="molecule type" value="Genomic_DNA"/>
</dbReference>
<evidence type="ECO:0000256" key="2">
    <source>
        <dbReference type="ARBA" id="ARBA00022475"/>
    </source>
</evidence>
<dbReference type="RefSeq" id="WP_073708422.1">
    <property type="nucleotide sequence ID" value="NZ_MQSV01000001.1"/>
</dbReference>
<organism evidence="7 8">
    <name type="scientific">Boudabousia liubingyangii</name>
    <dbReference type="NCBI Taxonomy" id="1921764"/>
    <lineage>
        <taxon>Bacteria</taxon>
        <taxon>Bacillati</taxon>
        <taxon>Actinomycetota</taxon>
        <taxon>Actinomycetes</taxon>
        <taxon>Actinomycetales</taxon>
        <taxon>Actinomycetaceae</taxon>
        <taxon>Boudabousia</taxon>
    </lineage>
</organism>
<evidence type="ECO:0000313" key="7">
    <source>
        <dbReference type="EMBL" id="OKL49531.1"/>
    </source>
</evidence>
<dbReference type="OrthoDB" id="3831435at2"/>